<proteinExistence type="predicted"/>
<keyword evidence="5" id="KW-0560">Oxidoreductase</keyword>
<dbReference type="Pfam" id="PF13685">
    <property type="entry name" value="Fe-ADH_2"/>
    <property type="match status" value="1"/>
</dbReference>
<gene>
    <name evidence="10" type="ORF">SAMN05660420_01932</name>
</gene>
<dbReference type="Gene3D" id="1.20.1090.10">
    <property type="entry name" value="Dehydroquinate synthase-like - alpha domain"/>
    <property type="match status" value="1"/>
</dbReference>
<dbReference type="PANTHER" id="PTHR43616:SF5">
    <property type="entry name" value="GLYCEROL DEHYDROGENASE 1"/>
    <property type="match status" value="1"/>
</dbReference>
<dbReference type="GO" id="GO:0016614">
    <property type="term" value="F:oxidoreductase activity, acting on CH-OH group of donors"/>
    <property type="evidence" value="ECO:0007669"/>
    <property type="project" value="InterPro"/>
</dbReference>
<accession>A0A1H4AQD5</accession>
<evidence type="ECO:0000313" key="11">
    <source>
        <dbReference type="Proteomes" id="UP000199409"/>
    </source>
</evidence>
<evidence type="ECO:0000256" key="9">
    <source>
        <dbReference type="ARBA" id="ARBA00023264"/>
    </source>
</evidence>
<dbReference type="OrthoDB" id="8842430at2"/>
<dbReference type="InterPro" id="IPR032837">
    <property type="entry name" value="G1PDH"/>
</dbReference>
<sequence>MCKDPHNHPRIVDLQDYLSGCTCEQEHPAPEVTLYRGADACQVLARDCRAIYQDQPVLLLFDPDTYAVAGAELQQCLIAENVNLTTYQFDSHPVATDTLIATVSALIHASVLIISVGSGTVNDLGKYSSSEAKIDFWSVPTAPSMNGYTSGIAAIKVKGVKRTLPATPPQRLYVLPEVIQQAPLKLRQAGFCDVLAKVVSDIDWQCESLLFSGGYCGLPATMMAGVEKSYSEHPEEIGRGDESAVMGLFNGLLLSGVAMSLAGSSAPASGGEHLVSHFWDMREAITGREPELHGLQVGAGIILSTACYQRLRQLDSAALQPQADRIFAATAAQIPVIWGPYAAEVDKQFQNKRELLKQFDHLLPQKWEELQSLFQQVPSPEYFAALFARTGAPFNLDAFRLTEEEFTLAALNGRAIRERITVLDLAANAGVLEAATEDALQLLR</sequence>
<evidence type="ECO:0000256" key="3">
    <source>
        <dbReference type="ARBA" id="ARBA00022723"/>
    </source>
</evidence>
<keyword evidence="7" id="KW-0443">Lipid metabolism</keyword>
<dbReference type="InterPro" id="IPR016205">
    <property type="entry name" value="Glycerol_DH"/>
</dbReference>
<protein>
    <submittedName>
        <fullName evidence="10">Glycerol-1-phosphate dehydrogenase [NAD(P)+]</fullName>
    </submittedName>
</protein>
<keyword evidence="6" id="KW-0520">NAD</keyword>
<evidence type="ECO:0000256" key="6">
    <source>
        <dbReference type="ARBA" id="ARBA00023027"/>
    </source>
</evidence>
<dbReference type="GO" id="GO:0008654">
    <property type="term" value="P:phospholipid biosynthetic process"/>
    <property type="evidence" value="ECO:0007669"/>
    <property type="project" value="UniProtKB-KW"/>
</dbReference>
<keyword evidence="1" id="KW-0963">Cytoplasm</keyword>
<keyword evidence="9" id="KW-1208">Phospholipid metabolism</keyword>
<name>A0A1H4AQD5_9BACT</name>
<keyword evidence="4" id="KW-0521">NADP</keyword>
<dbReference type="GO" id="GO:0046872">
    <property type="term" value="F:metal ion binding"/>
    <property type="evidence" value="ECO:0007669"/>
    <property type="project" value="UniProtKB-KW"/>
</dbReference>
<dbReference type="PANTHER" id="PTHR43616">
    <property type="entry name" value="GLYCEROL DEHYDROGENASE"/>
    <property type="match status" value="1"/>
</dbReference>
<dbReference type="STRING" id="37625.SAMN05660420_01932"/>
<keyword evidence="11" id="KW-1185">Reference proteome</keyword>
<reference evidence="10 11" key="1">
    <citation type="submission" date="2016-10" db="EMBL/GenBank/DDBJ databases">
        <authorList>
            <person name="de Groot N.N."/>
        </authorList>
    </citation>
    <scope>NUCLEOTIDE SEQUENCE [LARGE SCALE GENOMIC DNA]</scope>
    <source>
        <strain evidence="10 11">DSM 7343</strain>
    </source>
</reference>
<keyword evidence="3" id="KW-0479">Metal-binding</keyword>
<evidence type="ECO:0000256" key="8">
    <source>
        <dbReference type="ARBA" id="ARBA00023209"/>
    </source>
</evidence>
<evidence type="ECO:0000256" key="5">
    <source>
        <dbReference type="ARBA" id="ARBA00023002"/>
    </source>
</evidence>
<evidence type="ECO:0000313" key="10">
    <source>
        <dbReference type="EMBL" id="SEA37932.1"/>
    </source>
</evidence>
<dbReference type="Proteomes" id="UP000199409">
    <property type="component" value="Unassembled WGS sequence"/>
</dbReference>
<evidence type="ECO:0000256" key="7">
    <source>
        <dbReference type="ARBA" id="ARBA00023098"/>
    </source>
</evidence>
<dbReference type="AlphaFoldDB" id="A0A1H4AQD5"/>
<dbReference type="EMBL" id="FNQN01000005">
    <property type="protein sequence ID" value="SEA37932.1"/>
    <property type="molecule type" value="Genomic_DNA"/>
</dbReference>
<evidence type="ECO:0000256" key="2">
    <source>
        <dbReference type="ARBA" id="ARBA00022516"/>
    </source>
</evidence>
<keyword evidence="8" id="KW-0594">Phospholipid biosynthesis</keyword>
<organism evidence="10 11">
    <name type="scientific">Desulfuromusa kysingii</name>
    <dbReference type="NCBI Taxonomy" id="37625"/>
    <lineage>
        <taxon>Bacteria</taxon>
        <taxon>Pseudomonadati</taxon>
        <taxon>Thermodesulfobacteriota</taxon>
        <taxon>Desulfuromonadia</taxon>
        <taxon>Desulfuromonadales</taxon>
        <taxon>Geopsychrobacteraceae</taxon>
        <taxon>Desulfuromusa</taxon>
    </lineage>
</organism>
<dbReference type="Gene3D" id="3.40.50.1970">
    <property type="match status" value="1"/>
</dbReference>
<dbReference type="SUPFAM" id="SSF56796">
    <property type="entry name" value="Dehydroquinate synthase-like"/>
    <property type="match status" value="1"/>
</dbReference>
<keyword evidence="2" id="KW-0444">Lipid biosynthesis</keyword>
<dbReference type="RefSeq" id="WP_092347415.1">
    <property type="nucleotide sequence ID" value="NZ_FNQN01000005.1"/>
</dbReference>
<evidence type="ECO:0000256" key="1">
    <source>
        <dbReference type="ARBA" id="ARBA00022490"/>
    </source>
</evidence>
<evidence type="ECO:0000256" key="4">
    <source>
        <dbReference type="ARBA" id="ARBA00022857"/>
    </source>
</evidence>